<dbReference type="InterPro" id="IPR028098">
    <property type="entry name" value="Glyco_trans_4-like_N"/>
</dbReference>
<dbReference type="Pfam" id="PF00534">
    <property type="entry name" value="Glycos_transf_1"/>
    <property type="match status" value="1"/>
</dbReference>
<dbReference type="SUPFAM" id="SSF53756">
    <property type="entry name" value="UDP-Glycosyltransferase/glycogen phosphorylase"/>
    <property type="match status" value="1"/>
</dbReference>
<dbReference type="GO" id="GO:0016757">
    <property type="term" value="F:glycosyltransferase activity"/>
    <property type="evidence" value="ECO:0007669"/>
    <property type="project" value="InterPro"/>
</dbReference>
<dbReference type="PANTHER" id="PTHR46401">
    <property type="entry name" value="GLYCOSYLTRANSFERASE WBBK-RELATED"/>
    <property type="match status" value="1"/>
</dbReference>
<dbReference type="GO" id="GO:0009103">
    <property type="term" value="P:lipopolysaccharide biosynthetic process"/>
    <property type="evidence" value="ECO:0007669"/>
    <property type="project" value="TreeGrafter"/>
</dbReference>
<dbReference type="EMBL" id="LCMI01000001">
    <property type="protein sequence ID" value="KKU33804.1"/>
    <property type="molecule type" value="Genomic_DNA"/>
</dbReference>
<accession>A0A0G1PLX5</accession>
<dbReference type="Proteomes" id="UP000034794">
    <property type="component" value="Unassembled WGS sequence"/>
</dbReference>
<name>A0A0G1PLX5_9BACT</name>
<dbReference type="CDD" id="cd03809">
    <property type="entry name" value="GT4_MtfB-like"/>
    <property type="match status" value="1"/>
</dbReference>
<dbReference type="InterPro" id="IPR001296">
    <property type="entry name" value="Glyco_trans_1"/>
</dbReference>
<sequence length="378" mass="42859">MRIGIDARLYGLEHAGLGRYVMKLVENILKLDKKNDYVLFLRTPHKDAFKGKNRVTVIECNVPIYGLTEQLVLPFIFAKEKLDLLHVPHFNAPLFYPHKFILTVHDLIKHDSKGPETTTRAPWLYIVKRLGYLFLTRSIAFRASAILVPSGFVRDDLIKRLKIPADKITVTYEATSSSLKDIVLSQNAAKEVLSKYGLSQPILVYTGSLYPHKNVDLLIDAVVKHNENKEVDLQLALICSRTVFWNRTYEKIKNRGLEGVVKMLGFVDDENLSKIYSLALALVHPSKLEGFGLTGLEAMSVGLPVISSNASCLPEVYGQAALYFDPESVDDLVSKIDMLIKHPDLREHLSEAGYQQVRKYSWERMARETISVYKTLLK</sequence>
<reference evidence="4 5" key="1">
    <citation type="journal article" date="2015" name="Nature">
        <title>rRNA introns, odd ribosomes, and small enigmatic genomes across a large radiation of phyla.</title>
        <authorList>
            <person name="Brown C.T."/>
            <person name="Hug L.A."/>
            <person name="Thomas B.C."/>
            <person name="Sharon I."/>
            <person name="Castelle C.J."/>
            <person name="Singh A."/>
            <person name="Wilkins M.J."/>
            <person name="Williams K.H."/>
            <person name="Banfield J.F."/>
        </authorList>
    </citation>
    <scope>NUCLEOTIDE SEQUENCE [LARGE SCALE GENOMIC DNA]</scope>
</reference>
<comment type="caution">
    <text evidence="4">The sequence shown here is derived from an EMBL/GenBank/DDBJ whole genome shotgun (WGS) entry which is preliminary data.</text>
</comment>
<evidence type="ECO:0000313" key="4">
    <source>
        <dbReference type="EMBL" id="KKU33804.1"/>
    </source>
</evidence>
<organism evidence="4 5">
    <name type="scientific">Candidatus Collierbacteria bacterium GW2011_GWA2_46_26</name>
    <dbReference type="NCBI Taxonomy" id="1618381"/>
    <lineage>
        <taxon>Bacteria</taxon>
        <taxon>Candidatus Collieribacteriota</taxon>
    </lineage>
</organism>
<keyword evidence="1" id="KW-0808">Transferase</keyword>
<feature type="domain" description="Glycosyltransferase subfamily 4-like N-terminal" evidence="3">
    <location>
        <begin position="16"/>
        <end position="172"/>
    </location>
</feature>
<dbReference type="Gene3D" id="3.40.50.2000">
    <property type="entry name" value="Glycogen Phosphorylase B"/>
    <property type="match status" value="2"/>
</dbReference>
<proteinExistence type="predicted"/>
<evidence type="ECO:0000259" key="2">
    <source>
        <dbReference type="Pfam" id="PF00534"/>
    </source>
</evidence>
<evidence type="ECO:0000259" key="3">
    <source>
        <dbReference type="Pfam" id="PF13439"/>
    </source>
</evidence>
<evidence type="ECO:0008006" key="6">
    <source>
        <dbReference type="Google" id="ProtNLM"/>
    </source>
</evidence>
<gene>
    <name evidence="4" type="ORF">UX47_C0001G0087</name>
</gene>
<evidence type="ECO:0000313" key="5">
    <source>
        <dbReference type="Proteomes" id="UP000034794"/>
    </source>
</evidence>
<dbReference type="PANTHER" id="PTHR46401:SF2">
    <property type="entry name" value="GLYCOSYLTRANSFERASE WBBK-RELATED"/>
    <property type="match status" value="1"/>
</dbReference>
<feature type="domain" description="Glycosyl transferase family 1" evidence="2">
    <location>
        <begin position="199"/>
        <end position="355"/>
    </location>
</feature>
<protein>
    <recommendedName>
        <fullName evidence="6">Glycosyl transferase, group 1</fullName>
    </recommendedName>
</protein>
<dbReference type="Pfam" id="PF13439">
    <property type="entry name" value="Glyco_transf_4"/>
    <property type="match status" value="1"/>
</dbReference>
<evidence type="ECO:0000256" key="1">
    <source>
        <dbReference type="ARBA" id="ARBA00022679"/>
    </source>
</evidence>
<dbReference type="AlphaFoldDB" id="A0A0G1PLX5"/>